<feature type="domain" description="Cysteine protease StiP N-terminal" evidence="2">
    <location>
        <begin position="33"/>
        <end position="282"/>
    </location>
</feature>
<evidence type="ECO:0000259" key="3">
    <source>
        <dbReference type="Pfam" id="PF15608"/>
    </source>
</evidence>
<feature type="region of interest" description="Disordered" evidence="1">
    <location>
        <begin position="1"/>
        <end position="32"/>
    </location>
</feature>
<dbReference type="AlphaFoldDB" id="A0A2T0VAF5"/>
<proteinExistence type="predicted"/>
<dbReference type="Proteomes" id="UP000237983">
    <property type="component" value="Unassembled WGS sequence"/>
</dbReference>
<feature type="compositionally biased region" description="Low complexity" evidence="1">
    <location>
        <begin position="8"/>
        <end position="26"/>
    </location>
</feature>
<dbReference type="InterPro" id="IPR011215">
    <property type="entry name" value="StiP_N"/>
</dbReference>
<reference evidence="4 5" key="1">
    <citation type="submission" date="2018-03" db="EMBL/GenBank/DDBJ databases">
        <title>Genomic Encyclopedia of Type Strains, Phase III (KMG-III): the genomes of soil and plant-associated and newly described type strains.</title>
        <authorList>
            <person name="Whitman W."/>
        </authorList>
    </citation>
    <scope>NUCLEOTIDE SEQUENCE [LARGE SCALE GENOMIC DNA]</scope>
    <source>
        <strain evidence="4 5">CGMCC 1.12484</strain>
    </source>
</reference>
<dbReference type="PIRSF" id="PIRSF020979">
    <property type="entry name" value="UCP020979"/>
    <property type="match status" value="1"/>
</dbReference>
<organism evidence="4 5">
    <name type="scientific">Glaciihabitans tibetensis</name>
    <dbReference type="NCBI Taxonomy" id="1266600"/>
    <lineage>
        <taxon>Bacteria</taxon>
        <taxon>Bacillati</taxon>
        <taxon>Actinomycetota</taxon>
        <taxon>Actinomycetes</taxon>
        <taxon>Micrococcales</taxon>
        <taxon>Microbacteriaceae</taxon>
        <taxon>Glaciihabitans</taxon>
    </lineage>
</organism>
<comment type="caution">
    <text evidence="4">The sequence shown here is derived from an EMBL/GenBank/DDBJ whole genome shotgun (WGS) entry which is preliminary data.</text>
</comment>
<dbReference type="RefSeq" id="WP_106213614.1">
    <property type="nucleotide sequence ID" value="NZ_PVTL01000007.1"/>
</dbReference>
<sequence>MTTVHPDAATPSPATPLPQSLALPQPLSGPEFGSYAADDVSWLLQDLRDAALEAPAEEREQAIQSGQANYAESLPIEYLPSPEYEELYREALERSGRRLAIAVGVVTDLALAARGDRPVFVSLARAGTPIGILMRRWAMQMRGIDVPHYTMSIVRGVGLDQTALRYLAAHHDPEQVIFVDGWTGKGAITRELSAALALFAETDGVVFSDNMAVLADPGHCVTIHGTREDYLIPSACLNSTVSGLVSRTVFNKQLIGDNEFHGAKFYTALRDNDVSREFLDAVCAYFADVDDEVSAGVAVAAAEDRTPSWIGWKAVERISTEYGINDVNLVKPGVGETTRVLLRRVPWKVLVRADAVTEVAHVLLLAEQRGVTIEVVPDLPYSCVGLIHPGFGNSESVAVQ</sequence>
<dbReference type="OrthoDB" id="1663315at2"/>
<feature type="domain" description="PELOTA RNA-binding" evidence="3">
    <location>
        <begin position="309"/>
        <end position="388"/>
    </location>
</feature>
<dbReference type="Pfam" id="PF15608">
    <property type="entry name" value="PELOTA_1"/>
    <property type="match status" value="1"/>
</dbReference>
<name>A0A2T0VAF5_9MICO</name>
<evidence type="ECO:0000313" key="5">
    <source>
        <dbReference type="Proteomes" id="UP000237983"/>
    </source>
</evidence>
<dbReference type="EMBL" id="PVTL01000007">
    <property type="protein sequence ID" value="PRY67144.1"/>
    <property type="molecule type" value="Genomic_DNA"/>
</dbReference>
<dbReference type="InterPro" id="IPR028157">
    <property type="entry name" value="PELOTA_dom"/>
</dbReference>
<protein>
    <submittedName>
        <fullName evidence="4">RNA binding Pelota-like protein</fullName>
    </submittedName>
</protein>
<accession>A0A2T0VAF5</accession>
<dbReference type="InterPro" id="IPR048336">
    <property type="entry name" value="StiP-like"/>
</dbReference>
<keyword evidence="5" id="KW-1185">Reference proteome</keyword>
<dbReference type="Pfam" id="PF11202">
    <property type="entry name" value="StiP"/>
    <property type="match status" value="1"/>
</dbReference>
<gene>
    <name evidence="4" type="ORF">B0I08_10737</name>
</gene>
<evidence type="ECO:0000259" key="2">
    <source>
        <dbReference type="Pfam" id="PF11202"/>
    </source>
</evidence>
<evidence type="ECO:0000256" key="1">
    <source>
        <dbReference type="SAM" id="MobiDB-lite"/>
    </source>
</evidence>
<evidence type="ECO:0000313" key="4">
    <source>
        <dbReference type="EMBL" id="PRY67144.1"/>
    </source>
</evidence>